<accession>A0A089LUJ9</accession>
<keyword evidence="11" id="KW-1185">Reference proteome</keyword>
<dbReference type="InterPro" id="IPR008844">
    <property type="entry name" value="Spore_GerAC-like"/>
</dbReference>
<keyword evidence="7" id="KW-0449">Lipoprotein</keyword>
<keyword evidence="6" id="KW-0564">Palmitate</keyword>
<evidence type="ECO:0000256" key="4">
    <source>
        <dbReference type="ARBA" id="ARBA00022729"/>
    </source>
</evidence>
<proteinExistence type="inferred from homology"/>
<dbReference type="STRING" id="169760.PSTEL_12555"/>
<evidence type="ECO:0000313" key="11">
    <source>
        <dbReference type="Proteomes" id="UP000029507"/>
    </source>
</evidence>
<dbReference type="Gene3D" id="6.20.190.10">
    <property type="entry name" value="Nutrient germinant receptor protein C, domain 1"/>
    <property type="match status" value="1"/>
</dbReference>
<keyword evidence="5" id="KW-0472">Membrane</keyword>
<evidence type="ECO:0000259" key="8">
    <source>
        <dbReference type="Pfam" id="PF05504"/>
    </source>
</evidence>
<dbReference type="PANTHER" id="PTHR35789:SF1">
    <property type="entry name" value="SPORE GERMINATION PROTEIN B3"/>
    <property type="match status" value="1"/>
</dbReference>
<dbReference type="KEGG" id="pste:PSTEL_12555"/>
<evidence type="ECO:0000256" key="6">
    <source>
        <dbReference type="ARBA" id="ARBA00023139"/>
    </source>
</evidence>
<dbReference type="GO" id="GO:0009847">
    <property type="term" value="P:spore germination"/>
    <property type="evidence" value="ECO:0007669"/>
    <property type="project" value="InterPro"/>
</dbReference>
<dbReference type="EMBL" id="CP009286">
    <property type="protein sequence ID" value="AIQ63795.1"/>
    <property type="molecule type" value="Genomic_DNA"/>
</dbReference>
<gene>
    <name evidence="10" type="ORF">PSTEL_12555</name>
</gene>
<comment type="subcellular location">
    <subcellularLocation>
        <location evidence="1">Membrane</location>
        <topology evidence="1">Lipid-anchor</topology>
    </subcellularLocation>
</comment>
<keyword evidence="4" id="KW-0732">Signal</keyword>
<dbReference type="Pfam" id="PF05504">
    <property type="entry name" value="Spore_GerAC"/>
    <property type="match status" value="1"/>
</dbReference>
<dbReference type="InterPro" id="IPR057336">
    <property type="entry name" value="GerAC_N"/>
</dbReference>
<evidence type="ECO:0000259" key="9">
    <source>
        <dbReference type="Pfam" id="PF25198"/>
    </source>
</evidence>
<dbReference type="InterPro" id="IPR038501">
    <property type="entry name" value="Spore_GerAC_C_sf"/>
</dbReference>
<dbReference type="InterPro" id="IPR046953">
    <property type="entry name" value="Spore_GerAC-like_C"/>
</dbReference>
<dbReference type="PANTHER" id="PTHR35789">
    <property type="entry name" value="SPORE GERMINATION PROTEIN B3"/>
    <property type="match status" value="1"/>
</dbReference>
<evidence type="ECO:0000313" key="10">
    <source>
        <dbReference type="EMBL" id="AIQ63795.1"/>
    </source>
</evidence>
<dbReference type="Pfam" id="PF25198">
    <property type="entry name" value="Spore_GerAC_N"/>
    <property type="match status" value="1"/>
</dbReference>
<feature type="domain" description="Spore germination protein N-terminal" evidence="9">
    <location>
        <begin position="16"/>
        <end position="189"/>
    </location>
</feature>
<feature type="domain" description="Spore germination GerAC-like C-terminal" evidence="8">
    <location>
        <begin position="218"/>
        <end position="382"/>
    </location>
</feature>
<dbReference type="Gene3D" id="3.30.300.210">
    <property type="entry name" value="Nutrient germinant receptor protein C, domain 3"/>
    <property type="match status" value="1"/>
</dbReference>
<reference evidence="10 11" key="1">
    <citation type="submission" date="2014-08" db="EMBL/GenBank/DDBJ databases">
        <title>Comparative genomics of the Paenibacillus odorifer group.</title>
        <authorList>
            <person name="den Bakker H.C."/>
            <person name="Tsai Y.-C."/>
            <person name="Martin N."/>
            <person name="Korlach J."/>
            <person name="Wiedmann M."/>
        </authorList>
    </citation>
    <scope>NUCLEOTIDE SEQUENCE [LARGE SCALE GENOMIC DNA]</scope>
    <source>
        <strain evidence="10 11">DSM 14472</strain>
    </source>
</reference>
<name>A0A089LUJ9_9BACL</name>
<sequence length="393" mass="43443">MVLAAVTSSTLSGCWNSRELNKLAIVSGIGIDLASNGKDYKVTFQIVIPSATSTSKGATTQQPGVYLATVSDPTLFGALRKASRKTSRQLFFAHTQLLVIGESMARKGIVRIFDIFERSHELRLNTPVLLARESDAGSILKVLVPIENISSIGLVRKSDNSARVWGETQHIRVVDLVKGITGEGEIALSGIITGGNRNQGGSKSNLEQTEPSETLIMKGMGLFKDEKLAEWIDGSEARGIQWVTNKISETVLNVKTDEDEEEIAVNIFSAITHIHTELRDGTPVFHISIREEGTILESHSSVPFANGQTIKILQEKVKKQTIKEVEDGIRAAQRFQADVFNFGNELKRSNPSQWDRVKDNWPEVFAKGELDVKVEVYIRNTGMRLNPYKSHMK</sequence>
<evidence type="ECO:0000256" key="1">
    <source>
        <dbReference type="ARBA" id="ARBA00004635"/>
    </source>
</evidence>
<comment type="similarity">
    <text evidence="2">Belongs to the GerABKC lipoprotein family.</text>
</comment>
<evidence type="ECO:0000256" key="3">
    <source>
        <dbReference type="ARBA" id="ARBA00022544"/>
    </source>
</evidence>
<dbReference type="AlphaFoldDB" id="A0A089LUJ9"/>
<evidence type="ECO:0000256" key="2">
    <source>
        <dbReference type="ARBA" id="ARBA00007886"/>
    </source>
</evidence>
<protein>
    <submittedName>
        <fullName evidence="10">Uncharacterized protein</fullName>
    </submittedName>
</protein>
<organism evidence="10 11">
    <name type="scientific">Paenibacillus stellifer</name>
    <dbReference type="NCBI Taxonomy" id="169760"/>
    <lineage>
        <taxon>Bacteria</taxon>
        <taxon>Bacillati</taxon>
        <taxon>Bacillota</taxon>
        <taxon>Bacilli</taxon>
        <taxon>Bacillales</taxon>
        <taxon>Paenibacillaceae</taxon>
        <taxon>Paenibacillus</taxon>
    </lineage>
</organism>
<keyword evidence="3" id="KW-0309">Germination</keyword>
<dbReference type="NCBIfam" id="TIGR02887">
    <property type="entry name" value="spore_ger_x_C"/>
    <property type="match status" value="1"/>
</dbReference>
<evidence type="ECO:0000256" key="7">
    <source>
        <dbReference type="ARBA" id="ARBA00023288"/>
    </source>
</evidence>
<dbReference type="Proteomes" id="UP000029507">
    <property type="component" value="Chromosome"/>
</dbReference>
<dbReference type="HOGENOM" id="CLU_051140_0_0_9"/>
<dbReference type="GO" id="GO:0016020">
    <property type="term" value="C:membrane"/>
    <property type="evidence" value="ECO:0007669"/>
    <property type="project" value="UniProtKB-SubCell"/>
</dbReference>
<evidence type="ECO:0000256" key="5">
    <source>
        <dbReference type="ARBA" id="ARBA00023136"/>
    </source>
</evidence>